<dbReference type="InterPro" id="IPR056798">
    <property type="entry name" value="ADH_Fe_C"/>
</dbReference>
<dbReference type="Proteomes" id="UP000533598">
    <property type="component" value="Unassembled WGS sequence"/>
</dbReference>
<evidence type="ECO:0000259" key="3">
    <source>
        <dbReference type="Pfam" id="PF00465"/>
    </source>
</evidence>
<name>A0A7W7FV88_9PSEU</name>
<evidence type="ECO:0000256" key="2">
    <source>
        <dbReference type="ARBA" id="ARBA00023002"/>
    </source>
</evidence>
<dbReference type="InterPro" id="IPR001670">
    <property type="entry name" value="ADH_Fe/GldA"/>
</dbReference>
<comment type="similarity">
    <text evidence="1">Belongs to the iron-containing alcohol dehydrogenase family.</text>
</comment>
<gene>
    <name evidence="5" type="ORF">HNR67_004903</name>
</gene>
<dbReference type="Pfam" id="PF25137">
    <property type="entry name" value="ADH_Fe_C"/>
    <property type="match status" value="1"/>
</dbReference>
<feature type="domain" description="Alcohol dehydrogenase iron-type/glycerol dehydrogenase GldA" evidence="3">
    <location>
        <begin position="23"/>
        <end position="192"/>
    </location>
</feature>
<dbReference type="Gene3D" id="1.20.1090.10">
    <property type="entry name" value="Dehydroquinate synthase-like - alpha domain"/>
    <property type="match status" value="1"/>
</dbReference>
<dbReference type="RefSeq" id="WP_185004615.1">
    <property type="nucleotide sequence ID" value="NZ_JACHMH010000001.1"/>
</dbReference>
<evidence type="ECO:0000259" key="4">
    <source>
        <dbReference type="Pfam" id="PF25137"/>
    </source>
</evidence>
<sequence length="390" mass="39485">MTDGLRIVDLIAGFGDTFRFNCPTEILFGAGRAAELPARVRAQARRVLVAVDAAAATGPAGELLAALRAEQAIELAEWNPPAGEPTLAGLAGGADLAQAHRPELVLAIGGGATMDSAKVLAVLGAAPAGVTAADVIAPGTYRPADVVPLWTVPTLSGSGAEVTRGTVIADGHGVKNGFANPARHPALAVLDPTLAVGAPAAVLGPPTVDVFCHATESLLAGRGFPISDLLAATAATLVVRSLAEPLGERSVTGAGQLMTAAVFGAMAFSSGSGLTTAHEYSDIAGLRLGLPHGYAASLLLPAVLARQAELGHPSVARLGRLFADAGLSGDPGRDLAHVLGELGAPRLPEVCSPEQALELVELLYAVGDDRHWISRQDAITLVGKGFELDA</sequence>
<dbReference type="GO" id="GO:0046872">
    <property type="term" value="F:metal ion binding"/>
    <property type="evidence" value="ECO:0007669"/>
    <property type="project" value="InterPro"/>
</dbReference>
<evidence type="ECO:0000313" key="5">
    <source>
        <dbReference type="EMBL" id="MBB4678785.1"/>
    </source>
</evidence>
<dbReference type="Gene3D" id="3.40.50.1970">
    <property type="match status" value="1"/>
</dbReference>
<dbReference type="PANTHER" id="PTHR11496:SF102">
    <property type="entry name" value="ALCOHOL DEHYDROGENASE 4"/>
    <property type="match status" value="1"/>
</dbReference>
<keyword evidence="2" id="KW-0560">Oxidoreductase</keyword>
<organism evidence="5 6">
    <name type="scientific">Crossiella cryophila</name>
    <dbReference type="NCBI Taxonomy" id="43355"/>
    <lineage>
        <taxon>Bacteria</taxon>
        <taxon>Bacillati</taxon>
        <taxon>Actinomycetota</taxon>
        <taxon>Actinomycetes</taxon>
        <taxon>Pseudonocardiales</taxon>
        <taxon>Pseudonocardiaceae</taxon>
        <taxon>Crossiella</taxon>
    </lineage>
</organism>
<reference evidence="5 6" key="1">
    <citation type="submission" date="2020-08" db="EMBL/GenBank/DDBJ databases">
        <title>Sequencing the genomes of 1000 actinobacteria strains.</title>
        <authorList>
            <person name="Klenk H.-P."/>
        </authorList>
    </citation>
    <scope>NUCLEOTIDE SEQUENCE [LARGE SCALE GENOMIC DNA]</scope>
    <source>
        <strain evidence="5 6">DSM 44230</strain>
    </source>
</reference>
<dbReference type="AlphaFoldDB" id="A0A7W7FV88"/>
<evidence type="ECO:0000313" key="6">
    <source>
        <dbReference type="Proteomes" id="UP000533598"/>
    </source>
</evidence>
<dbReference type="Pfam" id="PF00465">
    <property type="entry name" value="Fe-ADH"/>
    <property type="match status" value="1"/>
</dbReference>
<dbReference type="PANTHER" id="PTHR11496">
    <property type="entry name" value="ALCOHOL DEHYDROGENASE"/>
    <property type="match status" value="1"/>
</dbReference>
<protein>
    <submittedName>
        <fullName evidence="5">Alcohol dehydrogenase class IV</fullName>
    </submittedName>
</protein>
<feature type="domain" description="Fe-containing alcohol dehydrogenase-like C-terminal" evidence="4">
    <location>
        <begin position="208"/>
        <end position="320"/>
    </location>
</feature>
<dbReference type="SUPFAM" id="SSF56796">
    <property type="entry name" value="Dehydroquinate synthase-like"/>
    <property type="match status" value="1"/>
</dbReference>
<comment type="caution">
    <text evidence="5">The sequence shown here is derived from an EMBL/GenBank/DDBJ whole genome shotgun (WGS) entry which is preliminary data.</text>
</comment>
<dbReference type="InterPro" id="IPR039697">
    <property type="entry name" value="Alcohol_dehydrogenase_Fe"/>
</dbReference>
<evidence type="ECO:0000256" key="1">
    <source>
        <dbReference type="ARBA" id="ARBA00007358"/>
    </source>
</evidence>
<dbReference type="GO" id="GO:0004022">
    <property type="term" value="F:alcohol dehydrogenase (NAD+) activity"/>
    <property type="evidence" value="ECO:0007669"/>
    <property type="project" value="TreeGrafter"/>
</dbReference>
<accession>A0A7W7FV88</accession>
<proteinExistence type="inferred from homology"/>
<dbReference type="EMBL" id="JACHMH010000001">
    <property type="protein sequence ID" value="MBB4678785.1"/>
    <property type="molecule type" value="Genomic_DNA"/>
</dbReference>
<keyword evidence="6" id="KW-1185">Reference proteome</keyword>